<evidence type="ECO:0000313" key="2">
    <source>
        <dbReference type="EMBL" id="VCW76820.1"/>
    </source>
</evidence>
<sequence length="120" mass="12837">EEVCPLLPGQTTGSQAGLQPGWGGGVLSPQAPLRLALGTPPRPQIPATTQGSFKQVFPVVLFSRTRNGFARSVGRSVGLWRLGKNRFPQETLKEIQISEFGKNSSSQPGALSSQPRDALR</sequence>
<keyword evidence="3" id="KW-1185">Reference proteome</keyword>
<comment type="caution">
    <text evidence="2">The sequence shown here is derived from an EMBL/GenBank/DDBJ whole genome shotgun (WGS) entry which is preliminary data.</text>
</comment>
<feature type="region of interest" description="Disordered" evidence="1">
    <location>
        <begin position="1"/>
        <end position="23"/>
    </location>
</feature>
<evidence type="ECO:0000256" key="1">
    <source>
        <dbReference type="SAM" id="MobiDB-lite"/>
    </source>
</evidence>
<feature type="compositionally biased region" description="Polar residues" evidence="1">
    <location>
        <begin position="101"/>
        <end position="120"/>
    </location>
</feature>
<protein>
    <submittedName>
        <fullName evidence="2">Uncharacterized protein</fullName>
    </submittedName>
</protein>
<organism evidence="2 3">
    <name type="scientific">Gulo gulo</name>
    <name type="common">Wolverine</name>
    <name type="synonym">Gluton</name>
    <dbReference type="NCBI Taxonomy" id="48420"/>
    <lineage>
        <taxon>Eukaryota</taxon>
        <taxon>Metazoa</taxon>
        <taxon>Chordata</taxon>
        <taxon>Craniata</taxon>
        <taxon>Vertebrata</taxon>
        <taxon>Euteleostomi</taxon>
        <taxon>Mammalia</taxon>
        <taxon>Eutheria</taxon>
        <taxon>Laurasiatheria</taxon>
        <taxon>Carnivora</taxon>
        <taxon>Caniformia</taxon>
        <taxon>Musteloidea</taxon>
        <taxon>Mustelidae</taxon>
        <taxon>Guloninae</taxon>
        <taxon>Gulo</taxon>
    </lineage>
</organism>
<gene>
    <name evidence="2" type="ORF">BN2614_LOCUS3</name>
</gene>
<evidence type="ECO:0000313" key="3">
    <source>
        <dbReference type="Proteomes" id="UP000269945"/>
    </source>
</evidence>
<dbReference type="Proteomes" id="UP000269945">
    <property type="component" value="Unassembled WGS sequence"/>
</dbReference>
<feature type="non-terminal residue" evidence="2">
    <location>
        <position position="1"/>
    </location>
</feature>
<feature type="region of interest" description="Disordered" evidence="1">
    <location>
        <begin position="98"/>
        <end position="120"/>
    </location>
</feature>
<proteinExistence type="predicted"/>
<reference evidence="2 3" key="1">
    <citation type="submission" date="2018-10" db="EMBL/GenBank/DDBJ databases">
        <authorList>
            <person name="Ekblom R."/>
            <person name="Jareborg N."/>
        </authorList>
    </citation>
    <scope>NUCLEOTIDE SEQUENCE [LARGE SCALE GENOMIC DNA]</scope>
    <source>
        <tissue evidence="2">Muscle</tissue>
    </source>
</reference>
<dbReference type="EMBL" id="CYRY02007933">
    <property type="protein sequence ID" value="VCW76820.1"/>
    <property type="molecule type" value="Genomic_DNA"/>
</dbReference>
<name>A0A9X9LMA5_GULGU</name>
<dbReference type="AlphaFoldDB" id="A0A9X9LMA5"/>
<accession>A0A9X9LMA5</accession>